<proteinExistence type="predicted"/>
<name>X1IHL9_9ZZZZ</name>
<comment type="caution">
    <text evidence="1">The sequence shown here is derived from an EMBL/GenBank/DDBJ whole genome shotgun (WGS) entry which is preliminary data.</text>
</comment>
<evidence type="ECO:0000313" key="1">
    <source>
        <dbReference type="EMBL" id="GAH65619.1"/>
    </source>
</evidence>
<protein>
    <submittedName>
        <fullName evidence="1">Uncharacterized protein</fullName>
    </submittedName>
</protein>
<sequence length="66" mass="7349">MLKVYCNLCGNKIECTGDPAVHQKVLKILVRTVEGIELQIRFEVKVQKPNHICADCAKEAVKAVLV</sequence>
<organism evidence="1">
    <name type="scientific">marine sediment metagenome</name>
    <dbReference type="NCBI Taxonomy" id="412755"/>
    <lineage>
        <taxon>unclassified sequences</taxon>
        <taxon>metagenomes</taxon>
        <taxon>ecological metagenomes</taxon>
    </lineage>
</organism>
<reference evidence="1" key="1">
    <citation type="journal article" date="2014" name="Front. Microbiol.">
        <title>High frequency of phylogenetically diverse reductive dehalogenase-homologous genes in deep subseafloor sedimentary metagenomes.</title>
        <authorList>
            <person name="Kawai M."/>
            <person name="Futagami T."/>
            <person name="Toyoda A."/>
            <person name="Takaki Y."/>
            <person name="Nishi S."/>
            <person name="Hori S."/>
            <person name="Arai W."/>
            <person name="Tsubouchi T."/>
            <person name="Morono Y."/>
            <person name="Uchiyama I."/>
            <person name="Ito T."/>
            <person name="Fujiyama A."/>
            <person name="Inagaki F."/>
            <person name="Takami H."/>
        </authorList>
    </citation>
    <scope>NUCLEOTIDE SEQUENCE</scope>
    <source>
        <strain evidence="1">Expedition CK06-06</strain>
    </source>
</reference>
<dbReference type="EMBL" id="BARU01033281">
    <property type="protein sequence ID" value="GAH65619.1"/>
    <property type="molecule type" value="Genomic_DNA"/>
</dbReference>
<dbReference type="AlphaFoldDB" id="X1IHL9"/>
<accession>X1IHL9</accession>
<gene>
    <name evidence="1" type="ORF">S03H2_52396</name>
</gene>